<dbReference type="AlphaFoldDB" id="A0ABD0AHX8"/>
<dbReference type="EMBL" id="BNHY01000078">
    <property type="protein sequence ID" value="GHN34732.1"/>
    <property type="molecule type" value="Genomic_DNA"/>
</dbReference>
<proteinExistence type="predicted"/>
<name>A0ABD0AHX8_9LACO</name>
<gene>
    <name evidence="3" type="ORF">ME791_18840</name>
</gene>
<dbReference type="InterPro" id="IPR001296">
    <property type="entry name" value="Glyco_trans_1"/>
</dbReference>
<dbReference type="Pfam" id="PF00534">
    <property type="entry name" value="Glycos_transf_1"/>
    <property type="match status" value="1"/>
</dbReference>
<dbReference type="PANTHER" id="PTHR45947:SF3">
    <property type="entry name" value="SULFOQUINOVOSYL TRANSFERASE SQD2"/>
    <property type="match status" value="1"/>
</dbReference>
<protein>
    <submittedName>
        <fullName evidence="3">Glycosyl transferase</fullName>
    </submittedName>
</protein>
<dbReference type="GO" id="GO:0016740">
    <property type="term" value="F:transferase activity"/>
    <property type="evidence" value="ECO:0007669"/>
    <property type="project" value="UniProtKB-KW"/>
</dbReference>
<reference evidence="3 4" key="1">
    <citation type="journal article" date="2022" name="J. Dairy Sci.">
        <title>Genetic diversity of Lactobacillus delbrueckii isolated from raw milk in Hokkaido, Japan.</title>
        <authorList>
            <person name="Tsuchihashi H."/>
            <person name="Ichikawa A."/>
            <person name="Takeda M."/>
            <person name="Koizumi A."/>
            <person name="Mizoguchi C."/>
            <person name="Ishida T."/>
            <person name="Kimura K."/>
        </authorList>
    </citation>
    <scope>NUCLEOTIDE SEQUENCE [LARGE SCALE GENOMIC DNA]</scope>
    <source>
        <strain evidence="3 4">ME-791</strain>
    </source>
</reference>
<organism evidence="3 4">
    <name type="scientific">Lactobacillus delbrueckii</name>
    <dbReference type="NCBI Taxonomy" id="1584"/>
    <lineage>
        <taxon>Bacteria</taxon>
        <taxon>Bacillati</taxon>
        <taxon>Bacillota</taxon>
        <taxon>Bacilli</taxon>
        <taxon>Lactobacillales</taxon>
        <taxon>Lactobacillaceae</taxon>
        <taxon>Lactobacillus</taxon>
    </lineage>
</organism>
<evidence type="ECO:0000259" key="1">
    <source>
        <dbReference type="Pfam" id="PF00534"/>
    </source>
</evidence>
<dbReference type="InterPro" id="IPR050194">
    <property type="entry name" value="Glycosyltransferase_grp1"/>
</dbReference>
<feature type="domain" description="Glycosyltransferase subfamily 4-like N-terminal" evidence="2">
    <location>
        <begin position="31"/>
        <end position="182"/>
    </location>
</feature>
<sequence length="377" mass="43181">MSNYPFIRKKVKWFEENMKVLLVSTNNLSDNGISTFIINNAKLLAKKQNVHVDILAPNEVEKDITNDLKNNKVNVFEIHDRNSNPKQYFKRLVSLLKKEKYDVIHVNGSSNIMSIELVAAFFARVKVRIAHSHNTVTEHERLHKLLHVPFNMFVNCRVACNEAAGKWLFNNKPFTVIDNGIFLDNYRFNTTVRVRMRKQLGLNDDDILLGHVGGFNEQKNQAFMLNVMKDLDSKYKLILVGQGDLFDQVKKRTEEMNLGDRVIFTGSVHNVPDYLSAMDVFVLPSRFEGQPFVVVEASANGLPIILSDKISRESNLTGKLEFVSLDSKTWVEAIEKEDLPSRDDESDDNIKRLAAKGYDAVKNADDLYNLYAEKLKR</sequence>
<feature type="domain" description="Glycosyl transferase family 1" evidence="1">
    <location>
        <begin position="195"/>
        <end position="310"/>
    </location>
</feature>
<accession>A0ABD0AHX8</accession>
<dbReference type="InterPro" id="IPR028098">
    <property type="entry name" value="Glyco_trans_4-like_N"/>
</dbReference>
<dbReference type="Proteomes" id="UP001054884">
    <property type="component" value="Unassembled WGS sequence"/>
</dbReference>
<evidence type="ECO:0000259" key="2">
    <source>
        <dbReference type="Pfam" id="PF13439"/>
    </source>
</evidence>
<dbReference type="PANTHER" id="PTHR45947">
    <property type="entry name" value="SULFOQUINOVOSYL TRANSFERASE SQD2"/>
    <property type="match status" value="1"/>
</dbReference>
<dbReference type="Pfam" id="PF13439">
    <property type="entry name" value="Glyco_transf_4"/>
    <property type="match status" value="1"/>
</dbReference>
<evidence type="ECO:0000313" key="4">
    <source>
        <dbReference type="Proteomes" id="UP001054884"/>
    </source>
</evidence>
<comment type="caution">
    <text evidence="3">The sequence shown here is derived from an EMBL/GenBank/DDBJ whole genome shotgun (WGS) entry which is preliminary data.</text>
</comment>
<dbReference type="SUPFAM" id="SSF53756">
    <property type="entry name" value="UDP-Glycosyltransferase/glycogen phosphorylase"/>
    <property type="match status" value="1"/>
</dbReference>
<dbReference type="Gene3D" id="3.40.50.2000">
    <property type="entry name" value="Glycogen Phosphorylase B"/>
    <property type="match status" value="2"/>
</dbReference>
<evidence type="ECO:0000313" key="3">
    <source>
        <dbReference type="EMBL" id="GHN34732.1"/>
    </source>
</evidence>
<keyword evidence="3" id="KW-0808">Transferase</keyword>